<sequence length="398" mass="45950">MLSPALDEITLEEIQLLIEESTPERQDLEFKRQLDPTNNNHKDKFLAEITSLANTTGGDLLIGVPDPDDVDDTENTDLFWITDYEPDDYKLRWESIIRNNTHPRLSTHEIRTIPRSEEDEDGFITIVRVQPSTLSPHRVTRQSKKPFYARNSAGKYELNVEQLREKFIEQYHLREDIEQFLADRIAKIRAGDVPVPYETGPAMVLHVIPASAFTLRSEIDISSDSENHGGLPLLQRDRGGQMLASARRNVDGIVNSHDLLHTDPENLNSEYVQLYRDGRIEAVHTFHFRKDFSDDQIGFWTLYEILHDRLPDYSGFLSVREISLPVFMYLTFIDLEGYVLASDTVRDSRELDRDLATLPPVTLETFDKGSKEVTNEFMRNIWHAFGEMGDPFDHFDEP</sequence>
<organism evidence="2 3">
    <name type="scientific">Natronosalvus hydrolyticus</name>
    <dbReference type="NCBI Taxonomy" id="2979988"/>
    <lineage>
        <taxon>Archaea</taxon>
        <taxon>Methanobacteriati</taxon>
        <taxon>Methanobacteriota</taxon>
        <taxon>Stenosarchaea group</taxon>
        <taxon>Halobacteria</taxon>
        <taxon>Halobacteriales</taxon>
        <taxon>Natrialbaceae</taxon>
        <taxon>Natronosalvus</taxon>
    </lineage>
</organism>
<dbReference type="AlphaFoldDB" id="A0AAP2ZCT2"/>
<dbReference type="Proteomes" id="UP001321047">
    <property type="component" value="Unassembled WGS sequence"/>
</dbReference>
<dbReference type="EMBL" id="JAOPJZ010000017">
    <property type="protein sequence ID" value="MCU4753484.1"/>
    <property type="molecule type" value="Genomic_DNA"/>
</dbReference>
<comment type="caution">
    <text evidence="2">The sequence shown here is derived from an EMBL/GenBank/DDBJ whole genome shotgun (WGS) entry which is preliminary data.</text>
</comment>
<dbReference type="PANTHER" id="PTHR30595:SF6">
    <property type="entry name" value="SCHLAFEN ALBA-2 DOMAIN-CONTAINING PROTEIN"/>
    <property type="match status" value="1"/>
</dbReference>
<keyword evidence="2" id="KW-0547">Nucleotide-binding</keyword>
<dbReference type="RefSeq" id="WP_342809801.1">
    <property type="nucleotide sequence ID" value="NZ_JAOPJZ010000017.1"/>
</dbReference>
<proteinExistence type="predicted"/>
<keyword evidence="3" id="KW-1185">Reference proteome</keyword>
<dbReference type="Pfam" id="PF04326">
    <property type="entry name" value="SLFN_AlbA_2"/>
    <property type="match status" value="1"/>
</dbReference>
<evidence type="ECO:0000313" key="3">
    <source>
        <dbReference type="Proteomes" id="UP001321047"/>
    </source>
</evidence>
<dbReference type="InterPro" id="IPR038461">
    <property type="entry name" value="Schlafen_AlbA_2_dom_sf"/>
</dbReference>
<protein>
    <submittedName>
        <fullName evidence="2">ATP-binding protein</fullName>
    </submittedName>
</protein>
<reference evidence="2 3" key="1">
    <citation type="submission" date="2022-09" db="EMBL/GenBank/DDBJ databases">
        <title>Enrichment on poylsaccharides allowed isolation of novel metabolic and taxonomic groups of Haloarchaea.</title>
        <authorList>
            <person name="Sorokin D.Y."/>
            <person name="Elcheninov A.G."/>
            <person name="Khizhniak T.V."/>
            <person name="Kolganova T.V."/>
            <person name="Kublanov I.V."/>
        </authorList>
    </citation>
    <scope>NUCLEOTIDE SEQUENCE [LARGE SCALE GENOMIC DNA]</scope>
    <source>
        <strain evidence="2 3">AArc-curdl1</strain>
    </source>
</reference>
<dbReference type="GO" id="GO:0005524">
    <property type="term" value="F:ATP binding"/>
    <property type="evidence" value="ECO:0007669"/>
    <property type="project" value="UniProtKB-KW"/>
</dbReference>
<name>A0AAP2ZCT2_9EURY</name>
<accession>A0AAP2ZCT2</accession>
<evidence type="ECO:0000259" key="1">
    <source>
        <dbReference type="Pfam" id="PF04326"/>
    </source>
</evidence>
<evidence type="ECO:0000313" key="2">
    <source>
        <dbReference type="EMBL" id="MCU4753484.1"/>
    </source>
</evidence>
<dbReference type="Gene3D" id="3.30.950.30">
    <property type="entry name" value="Schlafen, AAA domain"/>
    <property type="match status" value="1"/>
</dbReference>
<feature type="domain" description="Schlafen AlbA-2" evidence="1">
    <location>
        <begin position="24"/>
        <end position="158"/>
    </location>
</feature>
<dbReference type="PANTHER" id="PTHR30595">
    <property type="entry name" value="GLPR-RELATED TRANSCRIPTIONAL REPRESSOR"/>
    <property type="match status" value="1"/>
</dbReference>
<keyword evidence="2" id="KW-0067">ATP-binding</keyword>
<dbReference type="InterPro" id="IPR007421">
    <property type="entry name" value="Schlafen_AlbA_2_dom"/>
</dbReference>
<gene>
    <name evidence="2" type="ORF">OB919_16080</name>
</gene>